<dbReference type="InterPro" id="IPR029058">
    <property type="entry name" value="AB_hydrolase_fold"/>
</dbReference>
<evidence type="ECO:0000313" key="5">
    <source>
        <dbReference type="Proteomes" id="UP001054857"/>
    </source>
</evidence>
<feature type="region of interest" description="Disordered" evidence="1">
    <location>
        <begin position="215"/>
        <end position="242"/>
    </location>
</feature>
<evidence type="ECO:0000256" key="2">
    <source>
        <dbReference type="SAM" id="Phobius"/>
    </source>
</evidence>
<feature type="region of interest" description="Disordered" evidence="1">
    <location>
        <begin position="270"/>
        <end position="324"/>
    </location>
</feature>
<protein>
    <recommendedName>
        <fullName evidence="3">Serine aminopeptidase S33 domain-containing protein</fullName>
    </recommendedName>
</protein>
<dbReference type="PANTHER" id="PTHR11614">
    <property type="entry name" value="PHOSPHOLIPASE-RELATED"/>
    <property type="match status" value="1"/>
</dbReference>
<feature type="transmembrane region" description="Helical" evidence="2">
    <location>
        <begin position="12"/>
        <end position="35"/>
    </location>
</feature>
<organism evidence="4 5">
    <name type="scientific">Astrephomene gubernaculifera</name>
    <dbReference type="NCBI Taxonomy" id="47775"/>
    <lineage>
        <taxon>Eukaryota</taxon>
        <taxon>Viridiplantae</taxon>
        <taxon>Chlorophyta</taxon>
        <taxon>core chlorophytes</taxon>
        <taxon>Chlorophyceae</taxon>
        <taxon>CS clade</taxon>
        <taxon>Chlamydomonadales</taxon>
        <taxon>Astrephomenaceae</taxon>
        <taxon>Astrephomene</taxon>
    </lineage>
</organism>
<accession>A0AAD3DZ91</accession>
<name>A0AAD3DZ91_9CHLO</name>
<evidence type="ECO:0000256" key="1">
    <source>
        <dbReference type="SAM" id="MobiDB-lite"/>
    </source>
</evidence>
<feature type="domain" description="Serine aminopeptidase S33" evidence="3">
    <location>
        <begin position="370"/>
        <end position="502"/>
    </location>
</feature>
<sequence length="518" mass="55143">KRLSSAIVVALYSAYDLTITFGFWLVLLFDFLLTFSSRHGPMNMTSGKEDELNVLDVHAATRAANGNFAKHVNVAHGTFRCRRGYNLHTTTYTPLARRSPACLVFHHGLADHAARHGVVLGHLCASLGMPVYTYDAHGHGLSGPSGPMGRALIRSFDDMVDDLLDFTRQLVVPAEEQAVVVGEATQAEAVSEAGAACEGGDGDGDATAGVGMRLRKKVQQQREEEEREQEQQQGMNGNRATKRKPRIFLMGYSMGGLTCCLAVAVTSLPASSSSPSTAPAAEAEAAASKAGEAAGTSPSCPAPASTQHQQQPGSETAANGTSGVTTTTTTNGNCVNGCSTAAHNGCTTSSNNSTNSTNSLFEGLMLTSCLTDPMFGASPLMRLVKLAFVTAVAQLAPALPMLRRNPVESGIRDPAGVAQMAADTLWYRGKFKAATVASMLWGCTRLRWLARRIRLPLYVQHATVDTSCSLPSMRAFLGRVGARDVTLHVVQGAYHDLHHDPETPVLLGRMVEWLGARM</sequence>
<dbReference type="Proteomes" id="UP001054857">
    <property type="component" value="Unassembled WGS sequence"/>
</dbReference>
<keyword evidence="5" id="KW-1185">Reference proteome</keyword>
<dbReference type="InterPro" id="IPR051044">
    <property type="entry name" value="MAG_DAG_Lipase"/>
</dbReference>
<feature type="non-terminal residue" evidence="4">
    <location>
        <position position="518"/>
    </location>
</feature>
<dbReference type="AlphaFoldDB" id="A0AAD3DZ91"/>
<feature type="compositionally biased region" description="Polar residues" evidence="1">
    <location>
        <begin position="304"/>
        <end position="314"/>
    </location>
</feature>
<keyword evidence="2" id="KW-0472">Membrane</keyword>
<gene>
    <name evidence="4" type="ORF">Agub_g12837</name>
</gene>
<proteinExistence type="predicted"/>
<evidence type="ECO:0000313" key="4">
    <source>
        <dbReference type="EMBL" id="GFR50563.1"/>
    </source>
</evidence>
<keyword evidence="2" id="KW-1133">Transmembrane helix</keyword>
<comment type="caution">
    <text evidence="4">The sequence shown here is derived from an EMBL/GenBank/DDBJ whole genome shotgun (WGS) entry which is preliminary data.</text>
</comment>
<feature type="compositionally biased region" description="Low complexity" evidence="1">
    <location>
        <begin position="270"/>
        <end position="297"/>
    </location>
</feature>
<dbReference type="InterPro" id="IPR022742">
    <property type="entry name" value="Hydrolase_4"/>
</dbReference>
<reference evidence="4 5" key="1">
    <citation type="journal article" date="2021" name="Sci. Rep.">
        <title>Genome sequencing of the multicellular alga Astrephomene provides insights into convergent evolution of germ-soma differentiation.</title>
        <authorList>
            <person name="Yamashita S."/>
            <person name="Yamamoto K."/>
            <person name="Matsuzaki R."/>
            <person name="Suzuki S."/>
            <person name="Yamaguchi H."/>
            <person name="Hirooka S."/>
            <person name="Minakuchi Y."/>
            <person name="Miyagishima S."/>
            <person name="Kawachi M."/>
            <person name="Toyoda A."/>
            <person name="Nozaki H."/>
        </authorList>
    </citation>
    <scope>NUCLEOTIDE SEQUENCE [LARGE SCALE GENOMIC DNA]</scope>
    <source>
        <strain evidence="4 5">NIES-4017</strain>
    </source>
</reference>
<feature type="domain" description="Serine aminopeptidase S33" evidence="3">
    <location>
        <begin position="101"/>
        <end position="180"/>
    </location>
</feature>
<dbReference type="SUPFAM" id="SSF53474">
    <property type="entry name" value="alpha/beta-Hydrolases"/>
    <property type="match status" value="1"/>
</dbReference>
<dbReference type="Gene3D" id="3.40.50.1820">
    <property type="entry name" value="alpha/beta hydrolase"/>
    <property type="match status" value="2"/>
</dbReference>
<evidence type="ECO:0000259" key="3">
    <source>
        <dbReference type="Pfam" id="PF12146"/>
    </source>
</evidence>
<keyword evidence="2" id="KW-0812">Transmembrane</keyword>
<dbReference type="Pfam" id="PF12146">
    <property type="entry name" value="Hydrolase_4"/>
    <property type="match status" value="2"/>
</dbReference>
<dbReference type="EMBL" id="BMAR01000038">
    <property type="protein sequence ID" value="GFR50563.1"/>
    <property type="molecule type" value="Genomic_DNA"/>
</dbReference>